<reference evidence="3 4" key="1">
    <citation type="journal article" date="2019" name="PLoS ONE">
        <title>Comparative genome analysis indicates high evolutionary potential of pathogenicity genes in Colletotrichum tanaceti.</title>
        <authorList>
            <person name="Lelwala R.V."/>
            <person name="Korhonen P.K."/>
            <person name="Young N.D."/>
            <person name="Scott J.B."/>
            <person name="Ades P.A."/>
            <person name="Gasser R.B."/>
            <person name="Taylor P.W.J."/>
        </authorList>
    </citation>
    <scope>NUCLEOTIDE SEQUENCE [LARGE SCALE GENOMIC DNA]</scope>
    <source>
        <strain evidence="3">BRIP57314</strain>
    </source>
</reference>
<comment type="caution">
    <text evidence="3">The sequence shown here is derived from an EMBL/GenBank/DDBJ whole genome shotgun (WGS) entry which is preliminary data.</text>
</comment>
<name>A0A4U6X950_9PEZI</name>
<dbReference type="AlphaFoldDB" id="A0A4U6X950"/>
<proteinExistence type="predicted"/>
<feature type="region of interest" description="Disordered" evidence="2">
    <location>
        <begin position="554"/>
        <end position="589"/>
    </location>
</feature>
<protein>
    <submittedName>
        <fullName evidence="3">Anaphase spindle elongation protein 1</fullName>
    </submittedName>
</protein>
<evidence type="ECO:0000313" key="4">
    <source>
        <dbReference type="Proteomes" id="UP000310108"/>
    </source>
</evidence>
<dbReference type="InterPro" id="IPR007145">
    <property type="entry name" value="MAP65_Ase1_PRC1"/>
</dbReference>
<dbReference type="GO" id="GO:1990023">
    <property type="term" value="C:mitotic spindle midzone"/>
    <property type="evidence" value="ECO:0007669"/>
    <property type="project" value="TreeGrafter"/>
</dbReference>
<feature type="region of interest" description="Disordered" evidence="2">
    <location>
        <begin position="660"/>
        <end position="744"/>
    </location>
</feature>
<feature type="region of interest" description="Disordered" evidence="2">
    <location>
        <begin position="458"/>
        <end position="519"/>
    </location>
</feature>
<feature type="compositionally biased region" description="Low complexity" evidence="2">
    <location>
        <begin position="469"/>
        <end position="479"/>
    </location>
</feature>
<dbReference type="PANTHER" id="PTHR19321:SF41">
    <property type="entry name" value="FASCETTO-RELATED"/>
    <property type="match status" value="1"/>
</dbReference>
<evidence type="ECO:0000313" key="3">
    <source>
        <dbReference type="EMBL" id="TKW50107.1"/>
    </source>
</evidence>
<feature type="compositionally biased region" description="Low complexity" evidence="2">
    <location>
        <begin position="661"/>
        <end position="690"/>
    </location>
</feature>
<feature type="coiled-coil region" evidence="1">
    <location>
        <begin position="222"/>
        <end position="256"/>
    </location>
</feature>
<feature type="compositionally biased region" description="Low complexity" evidence="2">
    <location>
        <begin position="764"/>
        <end position="775"/>
    </location>
</feature>
<organism evidence="3 4">
    <name type="scientific">Colletotrichum tanaceti</name>
    <dbReference type="NCBI Taxonomy" id="1306861"/>
    <lineage>
        <taxon>Eukaryota</taxon>
        <taxon>Fungi</taxon>
        <taxon>Dikarya</taxon>
        <taxon>Ascomycota</taxon>
        <taxon>Pezizomycotina</taxon>
        <taxon>Sordariomycetes</taxon>
        <taxon>Hypocreomycetidae</taxon>
        <taxon>Glomerellales</taxon>
        <taxon>Glomerellaceae</taxon>
        <taxon>Colletotrichum</taxon>
        <taxon>Colletotrichum destructivum species complex</taxon>
    </lineage>
</organism>
<feature type="compositionally biased region" description="Acidic residues" evidence="2">
    <location>
        <begin position="732"/>
        <end position="744"/>
    </location>
</feature>
<feature type="region of interest" description="Disordered" evidence="2">
    <location>
        <begin position="761"/>
        <end position="814"/>
    </location>
</feature>
<dbReference type="PANTHER" id="PTHR19321">
    <property type="entry name" value="PROTEIN REGULATOR OF CYTOKINESIS 1 PRC1-RELATED"/>
    <property type="match status" value="1"/>
</dbReference>
<dbReference type="STRING" id="1306861.A0A4U6X950"/>
<dbReference type="EMBL" id="PJEX01000439">
    <property type="protein sequence ID" value="TKW50107.1"/>
    <property type="molecule type" value="Genomic_DNA"/>
</dbReference>
<dbReference type="GO" id="GO:0005737">
    <property type="term" value="C:cytoplasm"/>
    <property type="evidence" value="ECO:0007669"/>
    <property type="project" value="TreeGrafter"/>
</dbReference>
<dbReference type="Pfam" id="PF03999">
    <property type="entry name" value="MAP65_ASE1"/>
    <property type="match status" value="1"/>
</dbReference>
<evidence type="ECO:0000256" key="1">
    <source>
        <dbReference type="SAM" id="Coils"/>
    </source>
</evidence>
<keyword evidence="1" id="KW-0175">Coiled coil</keyword>
<gene>
    <name evidence="3" type="primary">ase1</name>
    <name evidence="3" type="ORF">CTA1_1396</name>
</gene>
<feature type="compositionally biased region" description="Low complexity" evidence="2">
    <location>
        <begin position="699"/>
        <end position="730"/>
    </location>
</feature>
<dbReference type="Proteomes" id="UP000310108">
    <property type="component" value="Unassembled WGS sequence"/>
</dbReference>
<dbReference type="GO" id="GO:0051256">
    <property type="term" value="P:mitotic spindle midzone assembly"/>
    <property type="evidence" value="ECO:0007669"/>
    <property type="project" value="TreeGrafter"/>
</dbReference>
<evidence type="ECO:0000256" key="2">
    <source>
        <dbReference type="SAM" id="MobiDB-lite"/>
    </source>
</evidence>
<dbReference type="GO" id="GO:0008017">
    <property type="term" value="F:microtubule binding"/>
    <property type="evidence" value="ECO:0007669"/>
    <property type="project" value="InterPro"/>
</dbReference>
<accession>A0A4U6X950</accession>
<sequence length="814" mass="91705">MDTGYLSQQVNTIIGQLHGLFEEIGVPNHDREKREEHLFEALSKALTDQVRLVTSEKEDMVEEASRIITTIQQMEASLDDNRTHRDRHDDLQITYPLTRCLQSLKERHKQVARSHKERFEQVKKLVEALESYSSHLEATFVKIPLPPTGPNQSIPPNFDLSPSYVDKLDHEFTRVYEEYTRRVATVKALCEHIIQLWAELGTPQAQTDGAIVKYYRDSPEQLGLHQEDIERLRAKRDKLSEEKKNREKRLKDLRAAVEALWEKLEVDMGERKAFLNSNRGCGVRQINEFEDELNRLNELKRQNLHLFVEDARYKLQELWDALYLSEDEMLEFTPAFSDVYSDALLEAHEREIQRLEALKEQRAPTLELVDRHKSLTHERNELAASSQDASRLMLRGQKGEKRDPGKLLREEKMRKRIAKELPKITVDLRRVLEQFEDEFGRPFLVHGERYLDVIEAEDRPAPGPRSKTPGAGAAAAAPASMTRPKGHARANSTTGIARPPTRNGARTPAPAPSVKRSTNNMNSAIQSRPLSAHAKSQEILRPGSAMGTVRERAQTLNRPPGSPSRIPARPPLTNLKYGTNSPERQLERPASRMDGYATIRGGAPMRAPPPKMRDLNMVELETPANPYKMAGLGGSIVRQVELEDPYDEDCQQQPALMRANSTLSHTSHASHASHASYASQSSHHSVGSSQHDYHSSTLRQYPPSSYSQAPPPRQISNSSNGSSNVTGSENWETYDDASEPEQDATDTYYAKVRAARGTRFEPEAAAAASRPAAANDAKRPRPFPMMAPPHGHVYSDGEGNRIISGSEWTDEDGS</sequence>
<keyword evidence="4" id="KW-1185">Reference proteome</keyword>
<dbReference type="Gene3D" id="1.20.58.1520">
    <property type="match status" value="1"/>
</dbReference>